<evidence type="ECO:0000313" key="2">
    <source>
        <dbReference type="Proteomes" id="UP000186817"/>
    </source>
</evidence>
<dbReference type="EMBL" id="LSRX01004281">
    <property type="protein sequence ID" value="OLP74086.1"/>
    <property type="molecule type" value="Genomic_DNA"/>
</dbReference>
<accession>A0A1Q9BTT7</accession>
<reference evidence="1 2" key="1">
    <citation type="submission" date="2016-02" db="EMBL/GenBank/DDBJ databases">
        <title>Genome analysis of coral dinoflagellate symbionts highlights evolutionary adaptations to a symbiotic lifestyle.</title>
        <authorList>
            <person name="Aranda M."/>
            <person name="Li Y."/>
            <person name="Liew Y.J."/>
            <person name="Baumgarten S."/>
            <person name="Simakov O."/>
            <person name="Wilson M."/>
            <person name="Piel J."/>
            <person name="Ashoor H."/>
            <person name="Bougouffa S."/>
            <person name="Bajic V.B."/>
            <person name="Ryu T."/>
            <person name="Ravasi T."/>
            <person name="Bayer T."/>
            <person name="Micklem G."/>
            <person name="Kim H."/>
            <person name="Bhak J."/>
            <person name="Lajeunesse T.C."/>
            <person name="Voolstra C.R."/>
        </authorList>
    </citation>
    <scope>NUCLEOTIDE SEQUENCE [LARGE SCALE GENOMIC DNA]</scope>
    <source>
        <strain evidence="1 2">CCMP2467</strain>
    </source>
</reference>
<dbReference type="Proteomes" id="UP000186817">
    <property type="component" value="Unassembled WGS sequence"/>
</dbReference>
<dbReference type="AlphaFoldDB" id="A0A1Q9BTT7"/>
<comment type="caution">
    <text evidence="1">The sequence shown here is derived from an EMBL/GenBank/DDBJ whole genome shotgun (WGS) entry which is preliminary data.</text>
</comment>
<name>A0A1Q9BTT7_SYMMI</name>
<proteinExistence type="predicted"/>
<evidence type="ECO:0008006" key="3">
    <source>
        <dbReference type="Google" id="ProtNLM"/>
    </source>
</evidence>
<dbReference type="OrthoDB" id="446964at2759"/>
<protein>
    <recommendedName>
        <fullName evidence="3">Reverse transcriptase domain-containing protein</fullName>
    </recommendedName>
</protein>
<organism evidence="1 2">
    <name type="scientific">Symbiodinium microadriaticum</name>
    <name type="common">Dinoflagellate</name>
    <name type="synonym">Zooxanthella microadriatica</name>
    <dbReference type="NCBI Taxonomy" id="2951"/>
    <lineage>
        <taxon>Eukaryota</taxon>
        <taxon>Sar</taxon>
        <taxon>Alveolata</taxon>
        <taxon>Dinophyceae</taxon>
        <taxon>Suessiales</taxon>
        <taxon>Symbiodiniaceae</taxon>
        <taxon>Symbiodinium</taxon>
    </lineage>
</organism>
<gene>
    <name evidence="1" type="ORF">AK812_SmicGene46480</name>
</gene>
<sequence length="314" mass="35266">MTTLAALDAACVNSLTFTWHPRLMLKAATCLLQSRQAARRLVRHVAGSFAGSGMIPHQPFHLRAIAQTLRILEDPDYRIIKEGKFCYVSKRRQKDQKYDDSEWEPMMGNYRDGPEVEKALLEAFEKEEAEGRMFPLSFAEARKRYPGPALRVAAQAVIPKPDQEFRVVHDGTHGVQVNNEIIMNDRLESPGAREVSAIQKLGSVSSEKVLFGLVGDVKKAHRRYLHHPEHWEVLACRSRTDSPTVWLNRTGTFGIASAAFWFARLIGLVGRLSLRVLLDAFVFALIYADDLHLLSSGPQLFGRLVCLSLKGNST</sequence>
<keyword evidence="2" id="KW-1185">Reference proteome</keyword>
<evidence type="ECO:0000313" key="1">
    <source>
        <dbReference type="EMBL" id="OLP74086.1"/>
    </source>
</evidence>